<protein>
    <submittedName>
        <fullName evidence="1">Uncharacterized protein</fullName>
    </submittedName>
</protein>
<dbReference type="AlphaFoldDB" id="W4L7R9"/>
<evidence type="ECO:0000313" key="1">
    <source>
        <dbReference type="EMBL" id="ETW93381.1"/>
    </source>
</evidence>
<evidence type="ECO:0000313" key="2">
    <source>
        <dbReference type="Proteomes" id="UP000019140"/>
    </source>
</evidence>
<comment type="caution">
    <text evidence="1">The sequence shown here is derived from an EMBL/GenBank/DDBJ whole genome shotgun (WGS) entry which is preliminary data.</text>
</comment>
<organism evidence="1 2">
    <name type="scientific">Candidatus Entotheonella gemina</name>
    <dbReference type="NCBI Taxonomy" id="1429439"/>
    <lineage>
        <taxon>Bacteria</taxon>
        <taxon>Pseudomonadati</taxon>
        <taxon>Nitrospinota/Tectimicrobiota group</taxon>
        <taxon>Candidatus Tectimicrobiota</taxon>
        <taxon>Candidatus Entotheonellia</taxon>
        <taxon>Candidatus Entotheonellales</taxon>
        <taxon>Candidatus Entotheonellaceae</taxon>
        <taxon>Candidatus Entotheonella</taxon>
    </lineage>
</organism>
<dbReference type="EMBL" id="AZHX01002658">
    <property type="protein sequence ID" value="ETW93381.1"/>
    <property type="molecule type" value="Genomic_DNA"/>
</dbReference>
<dbReference type="HOGENOM" id="CLU_3059652_0_0_7"/>
<name>W4L7R9_9BACT</name>
<gene>
    <name evidence="1" type="ORF">ETSY2_51495</name>
</gene>
<dbReference type="Proteomes" id="UP000019140">
    <property type="component" value="Unassembled WGS sequence"/>
</dbReference>
<proteinExistence type="predicted"/>
<reference evidence="1 2" key="1">
    <citation type="journal article" date="2014" name="Nature">
        <title>An environmental bacterial taxon with a large and distinct metabolic repertoire.</title>
        <authorList>
            <person name="Wilson M.C."/>
            <person name="Mori T."/>
            <person name="Ruckert C."/>
            <person name="Uria A.R."/>
            <person name="Helf M.J."/>
            <person name="Takada K."/>
            <person name="Gernert C."/>
            <person name="Steffens U.A."/>
            <person name="Heycke N."/>
            <person name="Schmitt S."/>
            <person name="Rinke C."/>
            <person name="Helfrich E.J."/>
            <person name="Brachmann A.O."/>
            <person name="Gurgui C."/>
            <person name="Wakimoto T."/>
            <person name="Kracht M."/>
            <person name="Crusemann M."/>
            <person name="Hentschel U."/>
            <person name="Abe I."/>
            <person name="Matsunaga S."/>
            <person name="Kalinowski J."/>
            <person name="Takeyama H."/>
            <person name="Piel J."/>
        </authorList>
    </citation>
    <scope>NUCLEOTIDE SEQUENCE [LARGE SCALE GENOMIC DNA]</scope>
    <source>
        <strain evidence="2">TSY2</strain>
    </source>
</reference>
<keyword evidence="2" id="KW-1185">Reference proteome</keyword>
<accession>W4L7R9</accession>
<sequence>MPKSGPYCNVYSGMWFDEAGSVLAATKGSSSDICEAVANDAGSGVIEDEEIAA</sequence>